<keyword evidence="2" id="KW-1185">Reference proteome</keyword>
<dbReference type="EMBL" id="MU003726">
    <property type="protein sequence ID" value="KAF2801999.1"/>
    <property type="molecule type" value="Genomic_DNA"/>
</dbReference>
<reference evidence="3" key="2">
    <citation type="submission" date="2020-04" db="EMBL/GenBank/DDBJ databases">
        <authorList>
            <consortium name="NCBI Genome Project"/>
        </authorList>
    </citation>
    <scope>NUCLEOTIDE SEQUENCE</scope>
    <source>
        <strain evidence="3">CBS 304.34</strain>
    </source>
</reference>
<evidence type="ECO:0000313" key="3">
    <source>
        <dbReference type="RefSeq" id="XP_033568963.1"/>
    </source>
</evidence>
<dbReference type="Proteomes" id="UP000504636">
    <property type="component" value="Unplaced"/>
</dbReference>
<evidence type="ECO:0000313" key="2">
    <source>
        <dbReference type="Proteomes" id="UP000504636"/>
    </source>
</evidence>
<organism evidence="1">
    <name type="scientific">Mytilinidion resinicola</name>
    <dbReference type="NCBI Taxonomy" id="574789"/>
    <lineage>
        <taxon>Eukaryota</taxon>
        <taxon>Fungi</taxon>
        <taxon>Dikarya</taxon>
        <taxon>Ascomycota</taxon>
        <taxon>Pezizomycotina</taxon>
        <taxon>Dothideomycetes</taxon>
        <taxon>Pleosporomycetidae</taxon>
        <taxon>Mytilinidiales</taxon>
        <taxon>Mytilinidiaceae</taxon>
        <taxon>Mytilinidion</taxon>
    </lineage>
</organism>
<dbReference type="GeneID" id="54462351"/>
<dbReference type="RefSeq" id="XP_033568963.1">
    <property type="nucleotide sequence ID" value="XM_033721458.1"/>
</dbReference>
<reference evidence="3" key="3">
    <citation type="submission" date="2025-04" db="UniProtKB">
        <authorList>
            <consortium name="RefSeq"/>
        </authorList>
    </citation>
    <scope>IDENTIFICATION</scope>
    <source>
        <strain evidence="3">CBS 304.34</strain>
    </source>
</reference>
<accession>A0A6A6Y024</accession>
<dbReference type="AlphaFoldDB" id="A0A6A6Y024"/>
<gene>
    <name evidence="1 3" type="ORF">BDZ99DRAFT_469280</name>
</gene>
<sequence>MARTKGTYPSIYPQTHALHHLAPIPPAFPLSAGPGAERSGPRRLHVPAPFSQLGKSRLRSPAFRLCC</sequence>
<reference evidence="1 3" key="1">
    <citation type="journal article" date="2020" name="Stud. Mycol.">
        <title>101 Dothideomycetes genomes: a test case for predicting lifestyles and emergence of pathogens.</title>
        <authorList>
            <person name="Haridas S."/>
            <person name="Albert R."/>
            <person name="Binder M."/>
            <person name="Bloem J."/>
            <person name="Labutti K."/>
            <person name="Salamov A."/>
            <person name="Andreopoulos B."/>
            <person name="Baker S."/>
            <person name="Barry K."/>
            <person name="Bills G."/>
            <person name="Bluhm B."/>
            <person name="Cannon C."/>
            <person name="Castanera R."/>
            <person name="Culley D."/>
            <person name="Daum C."/>
            <person name="Ezra D."/>
            <person name="Gonzalez J."/>
            <person name="Henrissat B."/>
            <person name="Kuo A."/>
            <person name="Liang C."/>
            <person name="Lipzen A."/>
            <person name="Lutzoni F."/>
            <person name="Magnuson J."/>
            <person name="Mondo S."/>
            <person name="Nolan M."/>
            <person name="Ohm R."/>
            <person name="Pangilinan J."/>
            <person name="Park H.-J."/>
            <person name="Ramirez L."/>
            <person name="Alfaro M."/>
            <person name="Sun H."/>
            <person name="Tritt A."/>
            <person name="Yoshinaga Y."/>
            <person name="Zwiers L.-H."/>
            <person name="Turgeon B."/>
            <person name="Goodwin S."/>
            <person name="Spatafora J."/>
            <person name="Crous P."/>
            <person name="Grigoriev I."/>
        </authorList>
    </citation>
    <scope>NUCLEOTIDE SEQUENCE</scope>
    <source>
        <strain evidence="1 3">CBS 304.34</strain>
    </source>
</reference>
<evidence type="ECO:0000313" key="1">
    <source>
        <dbReference type="EMBL" id="KAF2801999.1"/>
    </source>
</evidence>
<proteinExistence type="predicted"/>
<protein>
    <submittedName>
        <fullName evidence="1 3">Uncharacterized protein</fullName>
    </submittedName>
</protein>
<name>A0A6A6Y024_9PEZI</name>